<feature type="region of interest" description="Disordered" evidence="7">
    <location>
        <begin position="49"/>
        <end position="70"/>
    </location>
</feature>
<evidence type="ECO:0000256" key="1">
    <source>
        <dbReference type="ARBA" id="ARBA00004123"/>
    </source>
</evidence>
<dbReference type="Pfam" id="PF05700">
    <property type="entry name" value="BCAS2"/>
    <property type="match status" value="1"/>
</dbReference>
<accession>A0A2S5B1V4</accession>
<reference evidence="8 9" key="1">
    <citation type="journal article" date="2018" name="Front. Microbiol.">
        <title>Prospects for Fungal Bioremediation of Acidic Radioactive Waste Sites: Characterization and Genome Sequence of Rhodotorula taiwanensis MD1149.</title>
        <authorList>
            <person name="Tkavc R."/>
            <person name="Matrosova V.Y."/>
            <person name="Grichenko O.E."/>
            <person name="Gostincar C."/>
            <person name="Volpe R.P."/>
            <person name="Klimenkova P."/>
            <person name="Gaidamakova E.K."/>
            <person name="Zhou C.E."/>
            <person name="Stewart B.J."/>
            <person name="Lyman M.G."/>
            <person name="Malfatti S.A."/>
            <person name="Rubinfeld B."/>
            <person name="Courtot M."/>
            <person name="Singh J."/>
            <person name="Dalgard C.L."/>
            <person name="Hamilton T."/>
            <person name="Frey K.G."/>
            <person name="Gunde-Cimerman N."/>
            <person name="Dugan L."/>
            <person name="Daly M.J."/>
        </authorList>
    </citation>
    <scope>NUCLEOTIDE SEQUENCE [LARGE SCALE GENOMIC DNA]</scope>
    <source>
        <strain evidence="8 9">MD1149</strain>
    </source>
</reference>
<dbReference type="OrthoDB" id="205794at2759"/>
<evidence type="ECO:0000256" key="3">
    <source>
        <dbReference type="ARBA" id="ARBA00022664"/>
    </source>
</evidence>
<evidence type="ECO:0000256" key="6">
    <source>
        <dbReference type="ARBA" id="ARBA00023242"/>
    </source>
</evidence>
<protein>
    <recommendedName>
        <fullName evidence="10">Pre-mRNA-splicing factor SPF27</fullName>
    </recommendedName>
</protein>
<evidence type="ECO:0008006" key="10">
    <source>
        <dbReference type="Google" id="ProtNLM"/>
    </source>
</evidence>
<keyword evidence="4" id="KW-0747">Spliceosome</keyword>
<comment type="subcellular location">
    <subcellularLocation>
        <location evidence="1">Nucleus</location>
    </subcellularLocation>
</comment>
<dbReference type="InterPro" id="IPR008409">
    <property type="entry name" value="SPF27"/>
</dbReference>
<keyword evidence="3" id="KW-0507">mRNA processing</keyword>
<evidence type="ECO:0000256" key="7">
    <source>
        <dbReference type="SAM" id="MobiDB-lite"/>
    </source>
</evidence>
<name>A0A2S5B1V4_9BASI</name>
<dbReference type="STRING" id="741276.A0A2S5B1V4"/>
<sequence>MAAMTASTSDVQLDSLPYYDNDLDAYPQLRAVLNSQIAIELRNLLPKTPSQAPTNLSHLPPPRPLPSAESDPLLAAELARLEGKRPLRAGEKGLDTTRYAMPFPAEEDLDSVEAWERAYQSSLAQLEHQRLRTMNGTVLQQLGANKWRVENFAVENAIKRVENEATEVKDVVEDVNRRRKADQEKAGETLARLERRWQELVSGNMQLEIGCFALEEELAVLQARQREIQQRLQAAQ</sequence>
<evidence type="ECO:0000256" key="2">
    <source>
        <dbReference type="ARBA" id="ARBA00010788"/>
    </source>
</evidence>
<keyword evidence="5" id="KW-0508">mRNA splicing</keyword>
<dbReference type="GO" id="GO:0071013">
    <property type="term" value="C:catalytic step 2 spliceosome"/>
    <property type="evidence" value="ECO:0007669"/>
    <property type="project" value="TreeGrafter"/>
</dbReference>
<keyword evidence="6" id="KW-0539">Nucleus</keyword>
<organism evidence="8 9">
    <name type="scientific">Rhodotorula taiwanensis</name>
    <dbReference type="NCBI Taxonomy" id="741276"/>
    <lineage>
        <taxon>Eukaryota</taxon>
        <taxon>Fungi</taxon>
        <taxon>Dikarya</taxon>
        <taxon>Basidiomycota</taxon>
        <taxon>Pucciniomycotina</taxon>
        <taxon>Microbotryomycetes</taxon>
        <taxon>Sporidiobolales</taxon>
        <taxon>Sporidiobolaceae</taxon>
        <taxon>Rhodotorula</taxon>
    </lineage>
</organism>
<dbReference type="Proteomes" id="UP000237144">
    <property type="component" value="Unassembled WGS sequence"/>
</dbReference>
<evidence type="ECO:0000256" key="5">
    <source>
        <dbReference type="ARBA" id="ARBA00023187"/>
    </source>
</evidence>
<evidence type="ECO:0000313" key="8">
    <source>
        <dbReference type="EMBL" id="POY70754.1"/>
    </source>
</evidence>
<dbReference type="AlphaFoldDB" id="A0A2S5B1V4"/>
<comment type="caution">
    <text evidence="8">The sequence shown here is derived from an EMBL/GenBank/DDBJ whole genome shotgun (WGS) entry which is preliminary data.</text>
</comment>
<evidence type="ECO:0000313" key="9">
    <source>
        <dbReference type="Proteomes" id="UP000237144"/>
    </source>
</evidence>
<dbReference type="PANTHER" id="PTHR13296">
    <property type="entry name" value="BCAS2 PROTEIN"/>
    <property type="match status" value="1"/>
</dbReference>
<proteinExistence type="inferred from homology"/>
<dbReference type="PANTHER" id="PTHR13296:SF0">
    <property type="entry name" value="PRE-MRNA-SPLICING FACTOR SPF27"/>
    <property type="match status" value="1"/>
</dbReference>
<dbReference type="EMBL" id="PJQD01000097">
    <property type="protein sequence ID" value="POY70754.1"/>
    <property type="molecule type" value="Genomic_DNA"/>
</dbReference>
<dbReference type="GO" id="GO:0006397">
    <property type="term" value="P:mRNA processing"/>
    <property type="evidence" value="ECO:0007669"/>
    <property type="project" value="UniProtKB-KW"/>
</dbReference>
<dbReference type="GO" id="GO:0071011">
    <property type="term" value="C:precatalytic spliceosome"/>
    <property type="evidence" value="ECO:0007669"/>
    <property type="project" value="TreeGrafter"/>
</dbReference>
<dbReference type="GO" id="GO:0008380">
    <property type="term" value="P:RNA splicing"/>
    <property type="evidence" value="ECO:0007669"/>
    <property type="project" value="UniProtKB-KW"/>
</dbReference>
<gene>
    <name evidence="8" type="ORF">BMF94_6164</name>
</gene>
<keyword evidence="9" id="KW-1185">Reference proteome</keyword>
<evidence type="ECO:0000256" key="4">
    <source>
        <dbReference type="ARBA" id="ARBA00022728"/>
    </source>
</evidence>
<dbReference type="GO" id="GO:0000974">
    <property type="term" value="C:Prp19 complex"/>
    <property type="evidence" value="ECO:0007669"/>
    <property type="project" value="TreeGrafter"/>
</dbReference>
<comment type="similarity">
    <text evidence="2">Belongs to the SPF27 family.</text>
</comment>